<dbReference type="InterPro" id="IPR050330">
    <property type="entry name" value="Bact_OuterMem_StrucFunc"/>
</dbReference>
<feature type="signal peptide" evidence="5">
    <location>
        <begin position="1"/>
        <end position="21"/>
    </location>
</feature>
<dbReference type="PROSITE" id="PS51123">
    <property type="entry name" value="OMPA_2"/>
    <property type="match status" value="1"/>
</dbReference>
<dbReference type="InterPro" id="IPR036737">
    <property type="entry name" value="OmpA-like_sf"/>
</dbReference>
<dbReference type="SUPFAM" id="SSF103088">
    <property type="entry name" value="OmpA-like"/>
    <property type="match status" value="1"/>
</dbReference>
<evidence type="ECO:0000256" key="5">
    <source>
        <dbReference type="SAM" id="SignalP"/>
    </source>
</evidence>
<sequence>MKANLACALALAGLLASPAFASVRSQADALMPAAQAIADPYQRGQAEGWLEIAARQDGQVLVSHTYNDAAPKALQNARHFIDGSVPFAPIYGEKHWPTRENWVKAIREIEAVNERASASTCKGESAGRLSALTDEVWKEQDETHGTRWVHGWAQIERAKRLSETVDAELAQCSAPAAPVAQAVPAAPPKAIELSADATFGFDSAMLKPQGRAAIDALAKSIADAGKADVITVTGYTDRLGSTAHNLELSRRRAQTVADALKADGVQASRIEARGAGAASPVVSCPGARSARVIACLAPNRRVEVRVSGTAAHANAGQD</sequence>
<dbReference type="EMBL" id="CP040079">
    <property type="protein sequence ID" value="QCP55116.1"/>
    <property type="molecule type" value="Genomic_DNA"/>
</dbReference>
<keyword evidence="8" id="KW-1185">Reference proteome</keyword>
<gene>
    <name evidence="7" type="ORF">FAZ95_38980</name>
</gene>
<dbReference type="Gene3D" id="3.30.1330.60">
    <property type="entry name" value="OmpA-like domain"/>
    <property type="match status" value="1"/>
</dbReference>
<keyword evidence="5" id="KW-0732">Signal</keyword>
<reference evidence="7 8" key="1">
    <citation type="submission" date="2019-05" db="EMBL/GenBank/DDBJ databases">
        <title>Burkholderia sp. DHOD12, isolated from subtropical forest soil.</title>
        <authorList>
            <person name="Gao Z.-H."/>
            <person name="Qiu L.-H."/>
        </authorList>
    </citation>
    <scope>NUCLEOTIDE SEQUENCE [LARGE SCALE GENOMIC DNA]</scope>
    <source>
        <strain evidence="7 8">DHOD12</strain>
    </source>
</reference>
<dbReference type="PANTHER" id="PTHR30329:SF21">
    <property type="entry name" value="LIPOPROTEIN YIAD-RELATED"/>
    <property type="match status" value="1"/>
</dbReference>
<dbReference type="CDD" id="cd07185">
    <property type="entry name" value="OmpA_C-like"/>
    <property type="match status" value="1"/>
</dbReference>
<dbReference type="PANTHER" id="PTHR30329">
    <property type="entry name" value="STATOR ELEMENT OF FLAGELLAR MOTOR COMPLEX"/>
    <property type="match status" value="1"/>
</dbReference>
<proteinExistence type="predicted"/>
<protein>
    <submittedName>
        <fullName evidence="7">OmpA family protein</fullName>
    </submittedName>
</protein>
<evidence type="ECO:0000256" key="2">
    <source>
        <dbReference type="ARBA" id="ARBA00023136"/>
    </source>
</evidence>
<dbReference type="AlphaFoldDB" id="A0A4P8J2I8"/>
<organism evidence="7 8">
    <name type="scientific">Trinickia violacea</name>
    <dbReference type="NCBI Taxonomy" id="2571746"/>
    <lineage>
        <taxon>Bacteria</taxon>
        <taxon>Pseudomonadati</taxon>
        <taxon>Pseudomonadota</taxon>
        <taxon>Betaproteobacteria</taxon>
        <taxon>Burkholderiales</taxon>
        <taxon>Burkholderiaceae</taxon>
        <taxon>Trinickia</taxon>
    </lineage>
</organism>
<dbReference type="Proteomes" id="UP000298656">
    <property type="component" value="Chromosome 3"/>
</dbReference>
<keyword evidence="3" id="KW-0998">Cell outer membrane</keyword>
<dbReference type="GO" id="GO:0009279">
    <property type="term" value="C:cell outer membrane"/>
    <property type="evidence" value="ECO:0007669"/>
    <property type="project" value="UniProtKB-SubCell"/>
</dbReference>
<name>A0A4P8J2I8_9BURK</name>
<dbReference type="RefSeq" id="WP_137337873.1">
    <property type="nucleotide sequence ID" value="NZ_CP040079.1"/>
</dbReference>
<dbReference type="InterPro" id="IPR006665">
    <property type="entry name" value="OmpA-like"/>
</dbReference>
<evidence type="ECO:0000256" key="3">
    <source>
        <dbReference type="ARBA" id="ARBA00023237"/>
    </source>
</evidence>
<evidence type="ECO:0000256" key="4">
    <source>
        <dbReference type="PROSITE-ProRule" id="PRU00473"/>
    </source>
</evidence>
<dbReference type="InterPro" id="IPR006664">
    <property type="entry name" value="OMP_bac"/>
</dbReference>
<feature type="domain" description="OmpA-like" evidence="6">
    <location>
        <begin position="186"/>
        <end position="310"/>
    </location>
</feature>
<comment type="subcellular location">
    <subcellularLocation>
        <location evidence="1">Cell outer membrane</location>
    </subcellularLocation>
</comment>
<feature type="chain" id="PRO_5020696224" evidence="5">
    <location>
        <begin position="22"/>
        <end position="318"/>
    </location>
</feature>
<evidence type="ECO:0000313" key="7">
    <source>
        <dbReference type="EMBL" id="QCP55116.1"/>
    </source>
</evidence>
<evidence type="ECO:0000313" key="8">
    <source>
        <dbReference type="Proteomes" id="UP000298656"/>
    </source>
</evidence>
<dbReference type="PRINTS" id="PR01021">
    <property type="entry name" value="OMPADOMAIN"/>
</dbReference>
<dbReference type="KEGG" id="tvl:FAZ95_38980"/>
<dbReference type="Pfam" id="PF00691">
    <property type="entry name" value="OmpA"/>
    <property type="match status" value="1"/>
</dbReference>
<evidence type="ECO:0000259" key="6">
    <source>
        <dbReference type="PROSITE" id="PS51123"/>
    </source>
</evidence>
<dbReference type="OrthoDB" id="5360144at2"/>
<accession>A0A4P8J2I8</accession>
<evidence type="ECO:0000256" key="1">
    <source>
        <dbReference type="ARBA" id="ARBA00004442"/>
    </source>
</evidence>
<keyword evidence="2 4" id="KW-0472">Membrane</keyword>